<keyword evidence="2" id="KW-0456">Lyase</keyword>
<dbReference type="PANTHER" id="PTHR12192:SF2">
    <property type="entry name" value="GLUTATHIONE-SPECIFIC GAMMA-GLUTAMYLCYCLOTRANSFERASE 2"/>
    <property type="match status" value="1"/>
</dbReference>
<dbReference type="Gene3D" id="3.10.490.10">
    <property type="entry name" value="Gamma-glutamyl cyclotransferase-like"/>
    <property type="match status" value="1"/>
</dbReference>
<evidence type="ECO:0000256" key="1">
    <source>
        <dbReference type="ARBA" id="ARBA00012344"/>
    </source>
</evidence>
<dbReference type="OrthoDB" id="9795692at2"/>
<dbReference type="InterPro" id="IPR036568">
    <property type="entry name" value="GGCT-like_sf"/>
</dbReference>
<organism evidence="3 4">
    <name type="scientific">Gemmobacter megaterium</name>
    <dbReference type="NCBI Taxonomy" id="1086013"/>
    <lineage>
        <taxon>Bacteria</taxon>
        <taxon>Pseudomonadati</taxon>
        <taxon>Pseudomonadota</taxon>
        <taxon>Alphaproteobacteria</taxon>
        <taxon>Rhodobacterales</taxon>
        <taxon>Paracoccaceae</taxon>
        <taxon>Gemmobacter</taxon>
    </lineage>
</organism>
<evidence type="ECO:0000313" key="4">
    <source>
        <dbReference type="Proteomes" id="UP000186141"/>
    </source>
</evidence>
<dbReference type="SUPFAM" id="SSF110857">
    <property type="entry name" value="Gamma-glutamyl cyclotransferase-like"/>
    <property type="match status" value="1"/>
</dbReference>
<proteinExistence type="predicted"/>
<dbReference type="STRING" id="1086013.SAMN05421774_104130"/>
<evidence type="ECO:0000256" key="2">
    <source>
        <dbReference type="ARBA" id="ARBA00023239"/>
    </source>
</evidence>
<accession>A0A1N7NTX8</accession>
<dbReference type="EMBL" id="FTOT01000004">
    <property type="protein sequence ID" value="SIT01794.1"/>
    <property type="molecule type" value="Genomic_DNA"/>
</dbReference>
<dbReference type="GO" id="GO:0006751">
    <property type="term" value="P:glutathione catabolic process"/>
    <property type="evidence" value="ECO:0007669"/>
    <property type="project" value="InterPro"/>
</dbReference>
<protein>
    <recommendedName>
        <fullName evidence="1">glutathione-specific gamma-glutamylcyclotransferase</fullName>
        <ecNumber evidence="1">4.3.2.7</ecNumber>
    </recommendedName>
</protein>
<gene>
    <name evidence="3" type="ORF">SAMN05421774_104130</name>
</gene>
<evidence type="ECO:0000313" key="3">
    <source>
        <dbReference type="EMBL" id="SIT01794.1"/>
    </source>
</evidence>
<dbReference type="GO" id="GO:0061928">
    <property type="term" value="F:glutathione specific gamma-glutamylcyclotransferase activity"/>
    <property type="evidence" value="ECO:0007669"/>
    <property type="project" value="UniProtKB-EC"/>
</dbReference>
<dbReference type="CDD" id="cd06661">
    <property type="entry name" value="GGCT_like"/>
    <property type="match status" value="1"/>
</dbReference>
<dbReference type="InterPro" id="IPR013024">
    <property type="entry name" value="GGCT-like"/>
</dbReference>
<reference evidence="3 4" key="1">
    <citation type="submission" date="2017-01" db="EMBL/GenBank/DDBJ databases">
        <authorList>
            <person name="Mah S.A."/>
            <person name="Swanson W.J."/>
            <person name="Moy G.W."/>
            <person name="Vacquier V.D."/>
        </authorList>
    </citation>
    <scope>NUCLEOTIDE SEQUENCE [LARGE SCALE GENOMIC DNA]</scope>
    <source>
        <strain evidence="3 4">DSM 26375</strain>
    </source>
</reference>
<dbReference type="AlphaFoldDB" id="A0A1N7NTX8"/>
<dbReference type="Pfam" id="PF04752">
    <property type="entry name" value="ChaC"/>
    <property type="match status" value="1"/>
</dbReference>
<dbReference type="PANTHER" id="PTHR12192">
    <property type="entry name" value="CATION TRANSPORT PROTEIN CHAC-RELATED"/>
    <property type="match status" value="1"/>
</dbReference>
<dbReference type="Proteomes" id="UP000186141">
    <property type="component" value="Unassembled WGS sequence"/>
</dbReference>
<name>A0A1N7NTX8_9RHOB</name>
<dbReference type="EC" id="4.3.2.7" evidence="1"/>
<dbReference type="InterPro" id="IPR006840">
    <property type="entry name" value="ChaC"/>
</dbReference>
<dbReference type="GO" id="GO:0005737">
    <property type="term" value="C:cytoplasm"/>
    <property type="evidence" value="ECO:0007669"/>
    <property type="project" value="TreeGrafter"/>
</dbReference>
<sequence length="185" mass="20537">MTVTETAPRPLWIFAYGSLMWQPDFPVAEARVARATGWHRGFCMWSIHHRGSPEVPGLVLALDRAEGGYCDGLALRVAPGAEAETLAMVRERELVSSAYLEITLPVQLRDRGVAETLAYVIDPAHPQYTGPLEPEEQAQIIARSCGGRGRNCDYLWSTVAHLGELGIADRDLDWLSRRVRQLVAE</sequence>
<keyword evidence="4" id="KW-1185">Reference proteome</keyword>